<evidence type="ECO:0000313" key="1">
    <source>
        <dbReference type="EMBL" id="XBY46695.1"/>
    </source>
</evidence>
<dbReference type="KEGG" id="mflg:ABS361_11045"/>
<name>A0AAU7XHX9_9HYPH</name>
<reference evidence="1" key="1">
    <citation type="submission" date="2024-06" db="EMBL/GenBank/DDBJ databases">
        <title>Methylostella associata gen. nov., sp. nov., a novel Ancalomicrobiaceae-affiliated facultatively methylotrophic bacteria that feed on methanotrophs of the genus Methylococcus.</title>
        <authorList>
            <person name="Saltykova V."/>
            <person name="Danilova O.V."/>
            <person name="Oshkin I.Y."/>
            <person name="Belova S.E."/>
            <person name="Pimenov N.V."/>
            <person name="Dedysh S.N."/>
        </authorList>
    </citation>
    <scope>NUCLEOTIDE SEQUENCE</scope>
    <source>
        <strain evidence="1">S20</strain>
    </source>
</reference>
<dbReference type="Pfam" id="PF05962">
    <property type="entry name" value="HutD"/>
    <property type="match status" value="1"/>
</dbReference>
<dbReference type="AlphaFoldDB" id="A0AAU7XHX9"/>
<protein>
    <submittedName>
        <fullName evidence="1">HutD family protein</fullName>
    </submittedName>
</protein>
<dbReference type="Gene3D" id="2.60.120.10">
    <property type="entry name" value="Jelly Rolls"/>
    <property type="match status" value="1"/>
</dbReference>
<organism evidence="1">
    <name type="scientific">Methyloraptor flagellatus</name>
    <dbReference type="NCBI Taxonomy" id="3162530"/>
    <lineage>
        <taxon>Bacteria</taxon>
        <taxon>Pseudomonadati</taxon>
        <taxon>Pseudomonadota</taxon>
        <taxon>Alphaproteobacteria</taxon>
        <taxon>Hyphomicrobiales</taxon>
        <taxon>Ancalomicrobiaceae</taxon>
        <taxon>Methyloraptor</taxon>
    </lineage>
</organism>
<dbReference type="SUPFAM" id="SSF51182">
    <property type="entry name" value="RmlC-like cupins"/>
    <property type="match status" value="1"/>
</dbReference>
<dbReference type="RefSeq" id="WP_407051788.1">
    <property type="nucleotide sequence ID" value="NZ_CP158568.1"/>
</dbReference>
<dbReference type="InterPro" id="IPR014710">
    <property type="entry name" value="RmlC-like_jellyroll"/>
</dbReference>
<gene>
    <name evidence="1" type="ORF">ABS361_11045</name>
</gene>
<dbReference type="InterPro" id="IPR010282">
    <property type="entry name" value="Uncharacterised_HutD/Ves"/>
</dbReference>
<sequence length="195" mass="20154">MTGVRLLRATDRAPKPWKNGGGVTTDVLVRPEGAGLDDFEARISIAEVAASGPFSVFPGIDRSTAILAGAGMDLMVGDAAPARLAPGGAPHRYPGDVPTSATLVAGPITDLNVMTRRGVVAHEMRRIALAPGSVAPFDLADAAMLWQSGDGVIETPGGTVTPAPLDAITCATPGRWRVTTTTDVVLFVIGFVRRT</sequence>
<accession>A0AAU7XHX9</accession>
<dbReference type="PANTHER" id="PTHR37943">
    <property type="entry name" value="PROTEIN VES"/>
    <property type="match status" value="1"/>
</dbReference>
<dbReference type="InterPro" id="IPR011051">
    <property type="entry name" value="RmlC_Cupin_sf"/>
</dbReference>
<proteinExistence type="predicted"/>
<dbReference type="CDD" id="cd20293">
    <property type="entry name" value="cupin_HutD_N"/>
    <property type="match status" value="1"/>
</dbReference>
<dbReference type="PANTHER" id="PTHR37943:SF1">
    <property type="entry name" value="PROTEIN VES"/>
    <property type="match status" value="1"/>
</dbReference>
<dbReference type="EMBL" id="CP158568">
    <property type="protein sequence ID" value="XBY46695.1"/>
    <property type="molecule type" value="Genomic_DNA"/>
</dbReference>